<proteinExistence type="predicted"/>
<comment type="caution">
    <text evidence="1">The sequence shown here is derived from an EMBL/GenBank/DDBJ whole genome shotgun (WGS) entry which is preliminary data.</text>
</comment>
<name>A0AAW2E0I5_9ROSI</name>
<reference evidence="1 2" key="1">
    <citation type="submission" date="2024-01" db="EMBL/GenBank/DDBJ databases">
        <title>A telomere-to-telomere, gap-free genome of sweet tea (Lithocarpus litseifolius).</title>
        <authorList>
            <person name="Zhou J."/>
        </authorList>
    </citation>
    <scope>NUCLEOTIDE SEQUENCE [LARGE SCALE GENOMIC DNA]</scope>
    <source>
        <strain evidence="1">Zhou-2022a</strain>
        <tissue evidence="1">Leaf</tissue>
    </source>
</reference>
<dbReference type="AlphaFoldDB" id="A0AAW2E0I5"/>
<dbReference type="Proteomes" id="UP001459277">
    <property type="component" value="Unassembled WGS sequence"/>
</dbReference>
<evidence type="ECO:0000313" key="1">
    <source>
        <dbReference type="EMBL" id="KAL0015283.1"/>
    </source>
</evidence>
<accession>A0AAW2E0I5</accession>
<sequence length="101" mass="11265">GCQNNLRKLTQKNVGPSNDLLLDLFKKPDLVLGNFSFIFDPSTEDPKSIGLMRITLGSGENSYIEELANNCLHSSNLPLQLYTVISREQAQELQLVIEGEE</sequence>
<feature type="non-terminal residue" evidence="1">
    <location>
        <position position="1"/>
    </location>
</feature>
<feature type="non-terminal residue" evidence="1">
    <location>
        <position position="101"/>
    </location>
</feature>
<gene>
    <name evidence="1" type="ORF">SO802_002352</name>
</gene>
<dbReference type="EMBL" id="JAZDWU010000001">
    <property type="protein sequence ID" value="KAL0015283.1"/>
    <property type="molecule type" value="Genomic_DNA"/>
</dbReference>
<organism evidence="1 2">
    <name type="scientific">Lithocarpus litseifolius</name>
    <dbReference type="NCBI Taxonomy" id="425828"/>
    <lineage>
        <taxon>Eukaryota</taxon>
        <taxon>Viridiplantae</taxon>
        <taxon>Streptophyta</taxon>
        <taxon>Embryophyta</taxon>
        <taxon>Tracheophyta</taxon>
        <taxon>Spermatophyta</taxon>
        <taxon>Magnoliopsida</taxon>
        <taxon>eudicotyledons</taxon>
        <taxon>Gunneridae</taxon>
        <taxon>Pentapetalae</taxon>
        <taxon>rosids</taxon>
        <taxon>fabids</taxon>
        <taxon>Fagales</taxon>
        <taxon>Fagaceae</taxon>
        <taxon>Lithocarpus</taxon>
    </lineage>
</organism>
<evidence type="ECO:0000313" key="2">
    <source>
        <dbReference type="Proteomes" id="UP001459277"/>
    </source>
</evidence>
<keyword evidence="2" id="KW-1185">Reference proteome</keyword>
<protein>
    <submittedName>
        <fullName evidence="1">Uncharacterized protein</fullName>
    </submittedName>
</protein>